<accession>A0ABQ9W965</accession>
<reference evidence="2 3" key="1">
    <citation type="submission" date="2023-05" db="EMBL/GenBank/DDBJ databases">
        <title>B98-5 Cell Line De Novo Hybrid Assembly: An Optical Mapping Approach.</title>
        <authorList>
            <person name="Kananen K."/>
            <person name="Auerbach J.A."/>
            <person name="Kautto E."/>
            <person name="Blachly J.S."/>
        </authorList>
    </citation>
    <scope>NUCLEOTIDE SEQUENCE [LARGE SCALE GENOMIC DNA]</scope>
    <source>
        <strain evidence="2">B95-8</strain>
        <tissue evidence="2">Cell line</tissue>
    </source>
</reference>
<evidence type="ECO:0000313" key="3">
    <source>
        <dbReference type="Proteomes" id="UP001266305"/>
    </source>
</evidence>
<feature type="non-terminal residue" evidence="2">
    <location>
        <position position="67"/>
    </location>
</feature>
<name>A0ABQ9W965_SAGOE</name>
<proteinExistence type="predicted"/>
<protein>
    <submittedName>
        <fullName evidence="2">Uncharacterized protein</fullName>
    </submittedName>
</protein>
<feature type="compositionally biased region" description="Polar residues" evidence="1">
    <location>
        <begin position="54"/>
        <end position="67"/>
    </location>
</feature>
<evidence type="ECO:0000313" key="2">
    <source>
        <dbReference type="EMBL" id="KAK2118175.1"/>
    </source>
</evidence>
<dbReference type="EMBL" id="JASSZA010000002">
    <property type="protein sequence ID" value="KAK2118175.1"/>
    <property type="molecule type" value="Genomic_DNA"/>
</dbReference>
<dbReference type="Proteomes" id="UP001266305">
    <property type="component" value="Unassembled WGS sequence"/>
</dbReference>
<organism evidence="2 3">
    <name type="scientific">Saguinus oedipus</name>
    <name type="common">Cotton-top tamarin</name>
    <name type="synonym">Oedipomidas oedipus</name>
    <dbReference type="NCBI Taxonomy" id="9490"/>
    <lineage>
        <taxon>Eukaryota</taxon>
        <taxon>Metazoa</taxon>
        <taxon>Chordata</taxon>
        <taxon>Craniata</taxon>
        <taxon>Vertebrata</taxon>
        <taxon>Euteleostomi</taxon>
        <taxon>Mammalia</taxon>
        <taxon>Eutheria</taxon>
        <taxon>Euarchontoglires</taxon>
        <taxon>Primates</taxon>
        <taxon>Haplorrhini</taxon>
        <taxon>Platyrrhini</taxon>
        <taxon>Cebidae</taxon>
        <taxon>Callitrichinae</taxon>
        <taxon>Saguinus</taxon>
    </lineage>
</organism>
<comment type="caution">
    <text evidence="2">The sequence shown here is derived from an EMBL/GenBank/DDBJ whole genome shotgun (WGS) entry which is preliminary data.</text>
</comment>
<keyword evidence="3" id="KW-1185">Reference proteome</keyword>
<gene>
    <name evidence="2" type="ORF">P7K49_005062</name>
</gene>
<feature type="region of interest" description="Disordered" evidence="1">
    <location>
        <begin position="29"/>
        <end position="67"/>
    </location>
</feature>
<evidence type="ECO:0000256" key="1">
    <source>
        <dbReference type="SAM" id="MobiDB-lite"/>
    </source>
</evidence>
<sequence>MWQKLGKDLTSSLSINLVSKENHVEVPAVHGLYNSPSDRTKSPKFPYTRRRNPSCGSDNDSVQPVRR</sequence>